<comment type="caution">
    <text evidence="1">The sequence shown here is derived from an EMBL/GenBank/DDBJ whole genome shotgun (WGS) entry which is preliminary data.</text>
</comment>
<dbReference type="Gene3D" id="3.40.50.1110">
    <property type="entry name" value="SGNH hydrolase"/>
    <property type="match status" value="1"/>
</dbReference>
<accession>A0A931APM8</accession>
<sequence length="315" mass="33795">MLLERHGIDLYPHPFLGFTLPPGHRSPGLNTDEEGFRLSDSPFGTVDTKTWLASGGGGIFLGNSVAVGLAATSDRNSPPSHLAFISGTRQLNLGLCAAVSLQELAAATPFLHAASTVVIIGGGSDFVNVVGSLDPSGLFGAISYERTFADLAEIPLFDLATLASGEAVPDLESRRRKRPKPAAWDLADAVPRMEAAARRRLEHLAFLARAAGERTRIVFCLQPFVTSRTRDLSPEEKARYDFDAPVFGILHSTIEQNWDAYAGLFAKGCADLGISFLNLSAGLFEGDAFADTVHFTDEGNRQAAEMIHRALERAA</sequence>
<evidence type="ECO:0008006" key="3">
    <source>
        <dbReference type="Google" id="ProtNLM"/>
    </source>
</evidence>
<name>A0A931APM8_9ACTN</name>
<dbReference type="AlphaFoldDB" id="A0A931APM8"/>
<gene>
    <name evidence="1" type="ORF">ITP53_53200</name>
</gene>
<dbReference type="InterPro" id="IPR036514">
    <property type="entry name" value="SGNH_hydro_sf"/>
</dbReference>
<evidence type="ECO:0000313" key="1">
    <source>
        <dbReference type="EMBL" id="MBF8194279.1"/>
    </source>
</evidence>
<evidence type="ECO:0000313" key="2">
    <source>
        <dbReference type="Proteomes" id="UP000605361"/>
    </source>
</evidence>
<dbReference type="EMBL" id="JADOGI010000384">
    <property type="protein sequence ID" value="MBF8194279.1"/>
    <property type="molecule type" value="Genomic_DNA"/>
</dbReference>
<keyword evidence="2" id="KW-1185">Reference proteome</keyword>
<dbReference type="SUPFAM" id="SSF52266">
    <property type="entry name" value="SGNH hydrolase"/>
    <property type="match status" value="1"/>
</dbReference>
<proteinExistence type="predicted"/>
<dbReference type="Proteomes" id="UP000605361">
    <property type="component" value="Unassembled WGS sequence"/>
</dbReference>
<reference evidence="1" key="1">
    <citation type="submission" date="2020-11" db="EMBL/GenBank/DDBJ databases">
        <title>Whole-genome analyses of Nonomuraea sp. K274.</title>
        <authorList>
            <person name="Veyisoglu A."/>
        </authorList>
    </citation>
    <scope>NUCLEOTIDE SEQUENCE</scope>
    <source>
        <strain evidence="1">K274</strain>
    </source>
</reference>
<dbReference type="RefSeq" id="WP_195903109.1">
    <property type="nucleotide sequence ID" value="NZ_JADOGI010000384.1"/>
</dbReference>
<protein>
    <recommendedName>
        <fullName evidence="3">GDSL-like lipase/acylhydrolase family protein</fullName>
    </recommendedName>
</protein>
<organism evidence="1 2">
    <name type="scientific">Nonomuraea cypriaca</name>
    <dbReference type="NCBI Taxonomy" id="1187855"/>
    <lineage>
        <taxon>Bacteria</taxon>
        <taxon>Bacillati</taxon>
        <taxon>Actinomycetota</taxon>
        <taxon>Actinomycetes</taxon>
        <taxon>Streptosporangiales</taxon>
        <taxon>Streptosporangiaceae</taxon>
        <taxon>Nonomuraea</taxon>
    </lineage>
</organism>